<dbReference type="Pfam" id="PF02913">
    <property type="entry name" value="FAD-oxidase_C"/>
    <property type="match status" value="1"/>
</dbReference>
<dbReference type="InterPro" id="IPR016167">
    <property type="entry name" value="FAD-bd_PCMH_sub1"/>
</dbReference>
<evidence type="ECO:0000256" key="1">
    <source>
        <dbReference type="ARBA" id="ARBA00001974"/>
    </source>
</evidence>
<keyword evidence="3" id="KW-0274">FAD</keyword>
<keyword evidence="7" id="KW-1185">Reference proteome</keyword>
<dbReference type="SUPFAM" id="SSF55103">
    <property type="entry name" value="FAD-linked oxidases, C-terminal domain"/>
    <property type="match status" value="1"/>
</dbReference>
<evidence type="ECO:0000313" key="6">
    <source>
        <dbReference type="EMBL" id="GAA1533972.1"/>
    </source>
</evidence>
<proteinExistence type="predicted"/>
<dbReference type="Gene3D" id="3.30.43.10">
    <property type="entry name" value="Uridine Diphospho-n-acetylenolpyruvylglucosamine Reductase, domain 2"/>
    <property type="match status" value="1"/>
</dbReference>
<reference evidence="6 7" key="1">
    <citation type="journal article" date="2019" name="Int. J. Syst. Evol. Microbiol.">
        <title>The Global Catalogue of Microorganisms (GCM) 10K type strain sequencing project: providing services to taxonomists for standard genome sequencing and annotation.</title>
        <authorList>
            <consortium name="The Broad Institute Genomics Platform"/>
            <consortium name="The Broad Institute Genome Sequencing Center for Infectious Disease"/>
            <person name="Wu L."/>
            <person name="Ma J."/>
        </authorList>
    </citation>
    <scope>NUCLEOTIDE SEQUENCE [LARGE SCALE GENOMIC DNA]</scope>
    <source>
        <strain evidence="6 7">JCM 15933</strain>
    </source>
</reference>
<dbReference type="InterPro" id="IPR016171">
    <property type="entry name" value="Vanillyl_alc_oxidase_C-sub2"/>
</dbReference>
<sequence length="1005" mass="108331">MTTLLPAPRVRTARPADVDAQGLAAALRQRIHGGVRFDDGTRALYATDASNYRQVPIGVVVPRTLDDVVATVATCREFGAPLLSRGGGTSLAGECCNVAVVMDFSKHLNAIESIDGQHRRAVVQPGLVLDQLNAATRHHGGLVFGPKPATHSHCTIGGMIGNNSCGSTAQWSGTTAANVERLEILTYGGERMWVGETSDEEYRRILAAGGRRAEIYRAVRDLRDRYAGQIRAFPALPRRISGYNLPALLPEHGMNLAQALVGTESTCVTVLRAQLRLLPEPPKHVLVLMAFPDIAAAADAVPTINRYAPTALEGLDDKLIRYEGEEHMRPEALKLLPEPTNHTGRGAAWLMVDVGADTVEEAKDRVHRMLDELGHDEGKVFDDPEHQAQLWAVREGGLGATARTPGGPDTWPGWEDSAVPPERLGDYLRDFQRLLHRHGYDAASLYGHFGDGCLHTSIPFDLVTAGGVADFRTFVERAADLVSHHGGSYSGEHGDGQARGELLTRMYGPDVVQAFEEFKAIFDPDNRMNPGKVVHANPLDGQLRLGAGYAPAEPATYFRYTEDSGSFARAALRCAGVGACRRPEPDQGVMCPSYQVTGDEEHSTRGRARLLFEMVRGETITGGWREQSVADALDLCLACKGCKRDCPMHVDMATYKAEFLAHHHAGRIRPRSHYSLGWLPAAARLAALAPDLVNAVTHAPVLGAAVKRLGGIDPRRDLPRFAGAGFQRWMRNRTPGGTGERGTVLLWPDTFTTYLSPGIAASAVGALEAVGFRVALPRGPVCCGLTWISTGQLGIARRVLRRTIDALAPWLRAGVPVVGLEPSCTAVFRGDALELLGHDQDALRLRKQTRTLAELLVTDHDIALPELHGDHGGRPHAISQTHCHHHAVLGHDADAELQRRVGLDVEQLASGCCGLAGDFGMTPDHRDVSLAVGEQVLLPAVRAAAPGTIILADGFSCRTQIEEAGTGRHALHLAEVVNAALRGVPAGERPERALSVRPEARAVRS</sequence>
<dbReference type="InterPro" id="IPR016169">
    <property type="entry name" value="FAD-bd_PCMH_sub2"/>
</dbReference>
<evidence type="ECO:0000259" key="5">
    <source>
        <dbReference type="PROSITE" id="PS51387"/>
    </source>
</evidence>
<name>A0ABN2B6N0_9ACTN</name>
<keyword evidence="2" id="KW-0285">Flavoprotein</keyword>
<dbReference type="Pfam" id="PF13183">
    <property type="entry name" value="Fer4_8"/>
    <property type="match status" value="1"/>
</dbReference>
<dbReference type="PANTHER" id="PTHR11748:SF119">
    <property type="entry name" value="D-2-HYDROXYGLUTARATE DEHYDROGENASE"/>
    <property type="match status" value="1"/>
</dbReference>
<dbReference type="RefSeq" id="WP_425552307.1">
    <property type="nucleotide sequence ID" value="NZ_BAAAQD010000012.1"/>
</dbReference>
<protein>
    <submittedName>
        <fullName evidence="6">FAD-binding and (Fe-S)-binding domain-containing protein</fullName>
    </submittedName>
</protein>
<dbReference type="InterPro" id="IPR017896">
    <property type="entry name" value="4Fe4S_Fe-S-bd"/>
</dbReference>
<dbReference type="InterPro" id="IPR016166">
    <property type="entry name" value="FAD-bd_PCMH"/>
</dbReference>
<keyword evidence="4" id="KW-0560">Oxidoreductase</keyword>
<dbReference type="Gene3D" id="1.10.45.10">
    <property type="entry name" value="Vanillyl-alcohol Oxidase, Chain A, domain 4"/>
    <property type="match status" value="1"/>
</dbReference>
<evidence type="ECO:0000256" key="4">
    <source>
        <dbReference type="ARBA" id="ARBA00023002"/>
    </source>
</evidence>
<dbReference type="PANTHER" id="PTHR11748">
    <property type="entry name" value="D-LACTATE DEHYDROGENASE"/>
    <property type="match status" value="1"/>
</dbReference>
<comment type="caution">
    <text evidence="6">The sequence shown here is derived from an EMBL/GenBank/DDBJ whole genome shotgun (WGS) entry which is preliminary data.</text>
</comment>
<dbReference type="InterPro" id="IPR016164">
    <property type="entry name" value="FAD-linked_Oxase-like_C"/>
</dbReference>
<dbReference type="Proteomes" id="UP001501470">
    <property type="component" value="Unassembled WGS sequence"/>
</dbReference>
<organism evidence="6 7">
    <name type="scientific">Dactylosporangium maewongense</name>
    <dbReference type="NCBI Taxonomy" id="634393"/>
    <lineage>
        <taxon>Bacteria</taxon>
        <taxon>Bacillati</taxon>
        <taxon>Actinomycetota</taxon>
        <taxon>Actinomycetes</taxon>
        <taxon>Micromonosporales</taxon>
        <taxon>Micromonosporaceae</taxon>
        <taxon>Dactylosporangium</taxon>
    </lineage>
</organism>
<accession>A0ABN2B6N0</accession>
<evidence type="ECO:0000256" key="3">
    <source>
        <dbReference type="ARBA" id="ARBA00022827"/>
    </source>
</evidence>
<dbReference type="Pfam" id="PF01565">
    <property type="entry name" value="FAD_binding_4"/>
    <property type="match status" value="1"/>
</dbReference>
<comment type="cofactor">
    <cofactor evidence="1">
        <name>FAD</name>
        <dbReference type="ChEBI" id="CHEBI:57692"/>
    </cofactor>
</comment>
<dbReference type="InterPro" id="IPR036318">
    <property type="entry name" value="FAD-bd_PCMH-like_sf"/>
</dbReference>
<dbReference type="EMBL" id="BAAAQD010000012">
    <property type="protein sequence ID" value="GAA1533972.1"/>
    <property type="molecule type" value="Genomic_DNA"/>
</dbReference>
<dbReference type="SUPFAM" id="SSF46548">
    <property type="entry name" value="alpha-helical ferredoxin"/>
    <property type="match status" value="1"/>
</dbReference>
<gene>
    <name evidence="6" type="ORF">GCM10009827_060050</name>
</gene>
<dbReference type="PROSITE" id="PS51387">
    <property type="entry name" value="FAD_PCMH"/>
    <property type="match status" value="1"/>
</dbReference>
<dbReference type="InterPro" id="IPR004113">
    <property type="entry name" value="FAD-bd_oxidored_4_C"/>
</dbReference>
<feature type="domain" description="FAD-binding PCMH-type" evidence="5">
    <location>
        <begin position="52"/>
        <end position="280"/>
    </location>
</feature>
<dbReference type="Gene3D" id="3.30.465.10">
    <property type="match status" value="1"/>
</dbReference>
<dbReference type="InterPro" id="IPR006094">
    <property type="entry name" value="Oxid_FAD_bind_N"/>
</dbReference>
<dbReference type="SUPFAM" id="SSF56176">
    <property type="entry name" value="FAD-binding/transporter-associated domain-like"/>
    <property type="match status" value="1"/>
</dbReference>
<evidence type="ECO:0000313" key="7">
    <source>
        <dbReference type="Proteomes" id="UP001501470"/>
    </source>
</evidence>
<dbReference type="Gene3D" id="3.30.70.2740">
    <property type="match status" value="1"/>
</dbReference>
<evidence type="ECO:0000256" key="2">
    <source>
        <dbReference type="ARBA" id="ARBA00022630"/>
    </source>
</evidence>